<keyword evidence="3" id="KW-1185">Reference proteome</keyword>
<sequence>MGLDASLGRENRPAGKTHKCVHRLYRNSSNVAERDAEEKPTSRAYLLNTLEDEFEELSTSPSRKSMPCRFNGVKVESNGMLKRGSVYQSSREIRKLIKQREVRRKPELALSDESFLSFEIVNSPSKRSPNEKTALDQQKRRPHSFLNPERNLTSFDNAQAVLTDTTEFLDLSFRLLPEEQANWSSQCPNVSQATQSSSDSYLEISLSPDISECSHTSAIHGNVEGFRRKEPKFGSSEGLGSENLGSTRSEDGVHILPKSFSAKVGTCKTLHQPEIDPSKVTQRNRFSPIMKMFDPMKKSKSQRNPSLSNTVACNLTPPNPSSYRIDTSSRKSSLSGLSSSIDHKRIDRHDQLFSGDEEMVVTAASAAHLHGTLKLESKQSVPSFEFSLKDAEEVLSAKTWKAQNAFNWVYTFHGGKRHSGSSWGSKDRRRQTLPIVGQMQVSCYFCSELSSNGLLDNFAVTEFVLQDISQLKRNSTACDERFPSPDLQPRKDIISASIADGDSRDLNVLSEPETRKNPSRVADADFPSEASASGQRAAPIESRPQLEVAAIVVQIPFGGKRSLKDRLRDDACNKQLRDLTGNGRDGASIDPQPVSVKVVTSSGRHGLPCTEETGPSPLLDRWRSGGACDCGGWDMACPITVLDNSGGEDATEIRGGHLSLKLFVQGTKDKTPALIITTREDGLYSIHFHAQFSKLQAFSICVAVLHSLEAFGLLSQEKNGQRLHSSSLKLLLEEEVRQLLEAVAKEEHRKVNKKQQQSPGPYQVDPPISPIGRV</sequence>
<dbReference type="PANTHER" id="PTHR31390:SF0">
    <property type="entry name" value="DOMAIN PROTEIN, PUTATIVE (DUF3527)-RELATED"/>
    <property type="match status" value="1"/>
</dbReference>
<dbReference type="OrthoDB" id="1939710at2759"/>
<dbReference type="AlphaFoldDB" id="A0A7I8K1Y4"/>
<evidence type="ECO:0000313" key="2">
    <source>
        <dbReference type="EMBL" id="CAA7390917.1"/>
    </source>
</evidence>
<feature type="compositionally biased region" description="Polar residues" evidence="1">
    <location>
        <begin position="302"/>
        <end position="313"/>
    </location>
</feature>
<feature type="compositionally biased region" description="Basic and acidic residues" evidence="1">
    <location>
        <begin position="128"/>
        <end position="139"/>
    </location>
</feature>
<dbReference type="Proteomes" id="UP000663760">
    <property type="component" value="Chromosome 2"/>
</dbReference>
<reference evidence="2" key="1">
    <citation type="submission" date="2020-02" db="EMBL/GenBank/DDBJ databases">
        <authorList>
            <person name="Scholz U."/>
            <person name="Mascher M."/>
            <person name="Fiebig A."/>
        </authorList>
    </citation>
    <scope>NUCLEOTIDE SEQUENCE</scope>
</reference>
<dbReference type="EMBL" id="LR746265">
    <property type="protein sequence ID" value="CAA7390917.1"/>
    <property type="molecule type" value="Genomic_DNA"/>
</dbReference>
<dbReference type="Pfam" id="PF12043">
    <property type="entry name" value="DUF3527"/>
    <property type="match status" value="1"/>
</dbReference>
<gene>
    <name evidence="2" type="ORF">SI8410_02002323</name>
</gene>
<organism evidence="2 3">
    <name type="scientific">Spirodela intermedia</name>
    <name type="common">Intermediate duckweed</name>
    <dbReference type="NCBI Taxonomy" id="51605"/>
    <lineage>
        <taxon>Eukaryota</taxon>
        <taxon>Viridiplantae</taxon>
        <taxon>Streptophyta</taxon>
        <taxon>Embryophyta</taxon>
        <taxon>Tracheophyta</taxon>
        <taxon>Spermatophyta</taxon>
        <taxon>Magnoliopsida</taxon>
        <taxon>Liliopsida</taxon>
        <taxon>Araceae</taxon>
        <taxon>Lemnoideae</taxon>
        <taxon>Spirodela</taxon>
    </lineage>
</organism>
<protein>
    <submittedName>
        <fullName evidence="2">Uncharacterized protein</fullName>
    </submittedName>
</protein>
<evidence type="ECO:0000256" key="1">
    <source>
        <dbReference type="SAM" id="MobiDB-lite"/>
    </source>
</evidence>
<name>A0A7I8K1Y4_SPIIN</name>
<dbReference type="InterPro" id="IPR021916">
    <property type="entry name" value="DUF3527"/>
</dbReference>
<feature type="compositionally biased region" description="Low complexity" evidence="1">
    <location>
        <begin position="330"/>
        <end position="340"/>
    </location>
</feature>
<feature type="region of interest" description="Disordered" evidence="1">
    <location>
        <begin position="122"/>
        <end position="149"/>
    </location>
</feature>
<proteinExistence type="predicted"/>
<feature type="region of interest" description="Disordered" evidence="1">
    <location>
        <begin position="504"/>
        <end position="541"/>
    </location>
</feature>
<feature type="region of interest" description="Disordered" evidence="1">
    <location>
        <begin position="747"/>
        <end position="774"/>
    </location>
</feature>
<accession>A0A7I8K1Y4</accession>
<dbReference type="PANTHER" id="PTHR31390">
    <property type="entry name" value="EXPRESSED PROTEIN"/>
    <property type="match status" value="1"/>
</dbReference>
<evidence type="ECO:0000313" key="3">
    <source>
        <dbReference type="Proteomes" id="UP000663760"/>
    </source>
</evidence>
<feature type="region of interest" description="Disordered" evidence="1">
    <location>
        <begin position="293"/>
        <end position="341"/>
    </location>
</feature>